<organism evidence="1 2">
    <name type="scientific">Triparma retinervis</name>
    <dbReference type="NCBI Taxonomy" id="2557542"/>
    <lineage>
        <taxon>Eukaryota</taxon>
        <taxon>Sar</taxon>
        <taxon>Stramenopiles</taxon>
        <taxon>Ochrophyta</taxon>
        <taxon>Bolidophyceae</taxon>
        <taxon>Parmales</taxon>
        <taxon>Triparmaceae</taxon>
        <taxon>Triparma</taxon>
    </lineage>
</organism>
<evidence type="ECO:0000313" key="1">
    <source>
        <dbReference type="EMBL" id="GMH66281.1"/>
    </source>
</evidence>
<protein>
    <submittedName>
        <fullName evidence="1">Uncharacterized protein</fullName>
    </submittedName>
</protein>
<evidence type="ECO:0000313" key="2">
    <source>
        <dbReference type="Proteomes" id="UP001165082"/>
    </source>
</evidence>
<sequence length="478" mass="52578">MRTIPPDTARFNMKASISQIATLLLNPPPLGSGSHDGVLKSYFECQIKHSNKIGGSPELKVLHSLLKTIFGGYRGTDMLRLTCTILSTYLEETSSGTVLLWELDALLKTMETGADARGVEGVRAWVDFMAGYVKGKEFQLGMEDEDVVNILGDLGIEDNGVDCGGGRIVGRDFVVRVVKCFLDAVDERRGKANLHFKVTSGYPSSFIGHVKGMVLDTPYHAIAGWGWEGVEGKVEVGKCAVFSCSLVVNVGRDETRKTENAVNYHFKSPEKEEERVIASLFERIMALGLKYVFCQRLLHPTLTLELSKAGVTVFHRLGAKRVDDVARISGCFVVEDWRSWMMQEKVRLGNAEITAHKAADGKVYPLLLGREVPIATFEVTGFDSVVTGRVKEKVQEMVVGMERLWVDEVVMDWKGALGSWERENCGGGERARRGKGAIKRGMEGMEGGEVILKDFVEAMGKVREVVEIVIGIGGVVVL</sequence>
<proteinExistence type="predicted"/>
<gene>
    <name evidence="1" type="ORF">TrRE_jg8653</name>
</gene>
<dbReference type="Gene3D" id="3.30.260.10">
    <property type="entry name" value="TCP-1-like chaperonin intermediate domain"/>
    <property type="match status" value="1"/>
</dbReference>
<reference evidence="1" key="1">
    <citation type="submission" date="2022-07" db="EMBL/GenBank/DDBJ databases">
        <title>Genome analysis of Parmales, a sister group of diatoms, reveals the evolutionary specialization of diatoms from phago-mixotrophs to photoautotrophs.</title>
        <authorList>
            <person name="Ban H."/>
            <person name="Sato S."/>
            <person name="Yoshikawa S."/>
            <person name="Kazumasa Y."/>
            <person name="Nakamura Y."/>
            <person name="Ichinomiya M."/>
            <person name="Saitoh K."/>
            <person name="Sato N."/>
            <person name="Blanc-Mathieu R."/>
            <person name="Endo H."/>
            <person name="Kuwata A."/>
            <person name="Ogata H."/>
        </authorList>
    </citation>
    <scope>NUCLEOTIDE SEQUENCE</scope>
</reference>
<dbReference type="AlphaFoldDB" id="A0A9W7A9U4"/>
<accession>A0A9W7A9U4</accession>
<dbReference type="OrthoDB" id="10359818at2759"/>
<dbReference type="InterPro" id="IPR027410">
    <property type="entry name" value="TCP-1-like_intermed_sf"/>
</dbReference>
<dbReference type="Gene3D" id="3.50.7.10">
    <property type="entry name" value="GroEL"/>
    <property type="match status" value="1"/>
</dbReference>
<name>A0A9W7A9U4_9STRA</name>
<keyword evidence="2" id="KW-1185">Reference proteome</keyword>
<comment type="caution">
    <text evidence="1">The sequence shown here is derived from an EMBL/GenBank/DDBJ whole genome shotgun (WGS) entry which is preliminary data.</text>
</comment>
<dbReference type="SUPFAM" id="SSF52029">
    <property type="entry name" value="GroEL apical domain-like"/>
    <property type="match status" value="1"/>
</dbReference>
<dbReference type="Proteomes" id="UP001165082">
    <property type="component" value="Unassembled WGS sequence"/>
</dbReference>
<dbReference type="InterPro" id="IPR027409">
    <property type="entry name" value="GroEL-like_apical_dom_sf"/>
</dbReference>
<dbReference type="EMBL" id="BRXZ01003994">
    <property type="protein sequence ID" value="GMH66281.1"/>
    <property type="molecule type" value="Genomic_DNA"/>
</dbReference>